<reference evidence="3 5" key="2">
    <citation type="journal article" date="2013" name="Nature">
        <title>Insights into bilaterian evolution from three spiralian genomes.</title>
        <authorList>
            <person name="Simakov O."/>
            <person name="Marletaz F."/>
            <person name="Cho S.J."/>
            <person name="Edsinger-Gonzales E."/>
            <person name="Havlak P."/>
            <person name="Hellsten U."/>
            <person name="Kuo D.H."/>
            <person name="Larsson T."/>
            <person name="Lv J."/>
            <person name="Arendt D."/>
            <person name="Savage R."/>
            <person name="Osoegawa K."/>
            <person name="de Jong P."/>
            <person name="Grimwood J."/>
            <person name="Chapman J.A."/>
            <person name="Shapiro H."/>
            <person name="Aerts A."/>
            <person name="Otillar R.P."/>
            <person name="Terry A.Y."/>
            <person name="Boore J.L."/>
            <person name="Grigoriev I.V."/>
            <person name="Lindberg D.R."/>
            <person name="Seaver E.C."/>
            <person name="Weisblat D.A."/>
            <person name="Putnam N.H."/>
            <person name="Rokhsar D.S."/>
        </authorList>
    </citation>
    <scope>NUCLEOTIDE SEQUENCE</scope>
    <source>
        <strain evidence="3 5">I ESC-2004</strain>
    </source>
</reference>
<evidence type="ECO:0000313" key="5">
    <source>
        <dbReference type="Proteomes" id="UP000014760"/>
    </source>
</evidence>
<gene>
    <name evidence="3" type="ORF">CAPTEDRAFT_211749</name>
</gene>
<organism evidence="3">
    <name type="scientific">Capitella teleta</name>
    <name type="common">Polychaete worm</name>
    <dbReference type="NCBI Taxonomy" id="283909"/>
    <lineage>
        <taxon>Eukaryota</taxon>
        <taxon>Metazoa</taxon>
        <taxon>Spiralia</taxon>
        <taxon>Lophotrochozoa</taxon>
        <taxon>Annelida</taxon>
        <taxon>Polychaeta</taxon>
        <taxon>Sedentaria</taxon>
        <taxon>Scolecida</taxon>
        <taxon>Capitellidae</taxon>
        <taxon>Capitella</taxon>
    </lineage>
</organism>
<reference evidence="5" key="1">
    <citation type="submission" date="2012-12" db="EMBL/GenBank/DDBJ databases">
        <authorList>
            <person name="Hellsten U."/>
            <person name="Grimwood J."/>
            <person name="Chapman J.A."/>
            <person name="Shapiro H."/>
            <person name="Aerts A."/>
            <person name="Otillar R.P."/>
            <person name="Terry A.Y."/>
            <person name="Boore J.L."/>
            <person name="Simakov O."/>
            <person name="Marletaz F."/>
            <person name="Cho S.-J."/>
            <person name="Edsinger-Gonzales E."/>
            <person name="Havlak P."/>
            <person name="Kuo D.-H."/>
            <person name="Larsson T."/>
            <person name="Lv J."/>
            <person name="Arendt D."/>
            <person name="Savage R."/>
            <person name="Osoegawa K."/>
            <person name="de Jong P."/>
            <person name="Lindberg D.R."/>
            <person name="Seaver E.C."/>
            <person name="Weisblat D.A."/>
            <person name="Putnam N.H."/>
            <person name="Grigoriev I.V."/>
            <person name="Rokhsar D.S."/>
        </authorList>
    </citation>
    <scope>NUCLEOTIDE SEQUENCE</scope>
    <source>
        <strain evidence="5">I ESC-2004</strain>
    </source>
</reference>
<evidence type="ECO:0000259" key="2">
    <source>
        <dbReference type="PROSITE" id="PS00028"/>
    </source>
</evidence>
<protein>
    <recommendedName>
        <fullName evidence="2">C2H2-type domain-containing protein</fullName>
    </recommendedName>
</protein>
<dbReference type="InterPro" id="IPR013087">
    <property type="entry name" value="Znf_C2H2_type"/>
</dbReference>
<evidence type="ECO:0000313" key="4">
    <source>
        <dbReference type="EnsemblMetazoa" id="CapteP211749"/>
    </source>
</evidence>
<dbReference type="EnsemblMetazoa" id="CapteT211749">
    <property type="protein sequence ID" value="CapteP211749"/>
    <property type="gene ID" value="CapteG211749"/>
</dbReference>
<feature type="non-terminal residue" evidence="3">
    <location>
        <position position="211"/>
    </location>
</feature>
<keyword evidence="5" id="KW-1185">Reference proteome</keyword>
<dbReference type="SMART" id="SM00355">
    <property type="entry name" value="ZnF_C2H2"/>
    <property type="match status" value="2"/>
</dbReference>
<dbReference type="AlphaFoldDB" id="R7T4J6"/>
<dbReference type="PROSITE" id="PS00028">
    <property type="entry name" value="ZINC_FINGER_C2H2_1"/>
    <property type="match status" value="2"/>
</dbReference>
<dbReference type="EMBL" id="KB312171">
    <property type="protein sequence ID" value="ELT87731.1"/>
    <property type="molecule type" value="Genomic_DNA"/>
</dbReference>
<dbReference type="EMBL" id="AMQN01003571">
    <property type="status" value="NOT_ANNOTATED_CDS"/>
    <property type="molecule type" value="Genomic_DNA"/>
</dbReference>
<sequence length="211" mass="23685">MKLKLEAIRHNKAALGSQLTNGKNTIEKKIDEDTKLSDRLKRLFKEQAMDGCANSVGLVQCLYCLEIFGSVATLEQHKQKMHKDRVEEMNIKHEIKEESDGSAAIEYSFVCKKEDSDEDNEIGIKAEQREEISTANYEGKAESQSDDEAMDGCANSVGLVQCLYCLEIFGSVATLEQHKQKMHKDSVEEMNIKHEIKEESDGSAAIEYSSV</sequence>
<dbReference type="Proteomes" id="UP000014760">
    <property type="component" value="Unassembled WGS sequence"/>
</dbReference>
<evidence type="ECO:0000313" key="3">
    <source>
        <dbReference type="EMBL" id="ELT87731.1"/>
    </source>
</evidence>
<feature type="region of interest" description="Disordered" evidence="1">
    <location>
        <begin position="127"/>
        <end position="148"/>
    </location>
</feature>
<proteinExistence type="predicted"/>
<name>R7T4J6_CAPTE</name>
<dbReference type="HOGENOM" id="CLU_1307573_0_0_1"/>
<feature type="domain" description="C2H2-type" evidence="2">
    <location>
        <begin position="162"/>
        <end position="183"/>
    </location>
</feature>
<reference evidence="4" key="3">
    <citation type="submission" date="2015-06" db="UniProtKB">
        <authorList>
            <consortium name="EnsemblMetazoa"/>
        </authorList>
    </citation>
    <scope>IDENTIFICATION</scope>
</reference>
<feature type="domain" description="C2H2-type" evidence="2">
    <location>
        <begin position="61"/>
        <end position="82"/>
    </location>
</feature>
<accession>R7T4J6</accession>
<evidence type="ECO:0000256" key="1">
    <source>
        <dbReference type="SAM" id="MobiDB-lite"/>
    </source>
</evidence>